<accession>A0ABT7WKR3</accession>
<reference evidence="1" key="1">
    <citation type="submission" date="2023-06" db="EMBL/GenBank/DDBJ databases">
        <title>Two novel species of Acinetobacter isolated from motorbike repairing workshop in Vietnam.</title>
        <authorList>
            <person name="Le N.T.T."/>
        </authorList>
    </citation>
    <scope>NUCLEOTIDE SEQUENCE</scope>
    <source>
        <strain evidence="1">VNH17</strain>
    </source>
</reference>
<protein>
    <recommendedName>
        <fullName evidence="3">DUF3077 domain-containing protein</fullName>
    </recommendedName>
</protein>
<proteinExistence type="predicted"/>
<evidence type="ECO:0000313" key="1">
    <source>
        <dbReference type="EMBL" id="MDN0013269.1"/>
    </source>
</evidence>
<evidence type="ECO:0008006" key="3">
    <source>
        <dbReference type="Google" id="ProtNLM"/>
    </source>
</evidence>
<comment type="caution">
    <text evidence="1">The sequence shown here is derived from an EMBL/GenBank/DDBJ whole genome shotgun (WGS) entry which is preliminary data.</text>
</comment>
<sequence length="105" mass="11872">MSSINEFPYNMQNMKKAEAKPFVPYGCVRNFFTTHQDAQEHHAYDIAQCFLTQALATAKLLIDNGEDINGFRFNHEVIIDAISGIETQIEMALKALEHQPKGDTV</sequence>
<name>A0ABT7WKR3_9GAMM</name>
<dbReference type="EMBL" id="JAUDZE010000001">
    <property type="protein sequence ID" value="MDN0013269.1"/>
    <property type="molecule type" value="Genomic_DNA"/>
</dbReference>
<organism evidence="1 2">
    <name type="scientific">Acinetobacter thutiue</name>
    <dbReference type="NCBI Taxonomy" id="2998078"/>
    <lineage>
        <taxon>Bacteria</taxon>
        <taxon>Pseudomonadati</taxon>
        <taxon>Pseudomonadota</taxon>
        <taxon>Gammaproteobacteria</taxon>
        <taxon>Moraxellales</taxon>
        <taxon>Moraxellaceae</taxon>
        <taxon>Acinetobacter</taxon>
    </lineage>
</organism>
<dbReference type="RefSeq" id="WP_267979520.1">
    <property type="nucleotide sequence ID" value="NZ_JAPQKF010000001.1"/>
</dbReference>
<gene>
    <name evidence="1" type="ORF">QTA56_03315</name>
</gene>
<dbReference type="Proteomes" id="UP001168524">
    <property type="component" value="Unassembled WGS sequence"/>
</dbReference>
<keyword evidence="2" id="KW-1185">Reference proteome</keyword>
<evidence type="ECO:0000313" key="2">
    <source>
        <dbReference type="Proteomes" id="UP001168524"/>
    </source>
</evidence>